<dbReference type="InterPro" id="IPR011990">
    <property type="entry name" value="TPR-like_helical_dom_sf"/>
</dbReference>
<proteinExistence type="inferred from homology"/>
<sequence length="454" mass="50193">MKNDICDGSVSITDPIALEDWNAMIRAFLAHGSQTPTYLAAVLKREPGFAMGHAARGLFTLMLARRELQDVAAAALKDAETALSQGHSSLREQLWCRALAAWLAGRPSGAVALVEEVLVHNPRDTFSAKLSHAIRFMMGDRHGMRRSVERLLSAHEENHPMRGFLLGCHAFTLEETGEYARAEQAGLEGLSLAPDDAWGLHAVAHVYDMTHQPDRGIALIDDNGGSWLHCNNFRYHVWWHKALLHLDRHETDHVLALYDNEIRHDRTDDFRDFSNASSLLMRLELEGVDVGGRWEELAELAESRSGDACLAFADLHYMLALVRRGRQDAAQAMLARFHRDSAAPETESLRILAEPGLIAAEGLAAYGEGQYGAAFRNLALAQPRMQSVGGSHAQRDVFERITIDAGMRAGYLAETEALIRKRTAKRGGFEDSFAAIRLQQLSAARASMHHVAAP</sequence>
<comment type="similarity">
    <text evidence="1">Belongs to the TTC38 family.</text>
</comment>
<keyword evidence="6" id="KW-1185">Reference proteome</keyword>
<protein>
    <recommendedName>
        <fullName evidence="2">Tetratricopeptide repeat protein 38</fullName>
    </recommendedName>
</protein>
<dbReference type="PANTHER" id="PTHR16263:SF4">
    <property type="entry name" value="TETRATRICOPEPTIDE REPEAT PROTEIN 38"/>
    <property type="match status" value="1"/>
</dbReference>
<dbReference type="SUPFAM" id="SSF48452">
    <property type="entry name" value="TPR-like"/>
    <property type="match status" value="1"/>
</dbReference>
<comment type="caution">
    <text evidence="5">The sequence shown here is derived from an EMBL/GenBank/DDBJ whole genome shotgun (WGS) entry which is preliminary data.</text>
</comment>
<name>A0ABT4ZD82_9RHOB</name>
<dbReference type="InterPro" id="IPR033891">
    <property type="entry name" value="TTC38"/>
</dbReference>
<evidence type="ECO:0000313" key="5">
    <source>
        <dbReference type="EMBL" id="MDB6177325.1"/>
    </source>
</evidence>
<dbReference type="PANTHER" id="PTHR16263">
    <property type="entry name" value="TETRATRICOPEPTIDE REPEAT PROTEIN 38"/>
    <property type="match status" value="1"/>
</dbReference>
<keyword evidence="4" id="KW-0802">TPR repeat</keyword>
<dbReference type="Proteomes" id="UP001165641">
    <property type="component" value="Unassembled WGS sequence"/>
</dbReference>
<evidence type="ECO:0000256" key="3">
    <source>
        <dbReference type="ARBA" id="ARBA00022737"/>
    </source>
</evidence>
<dbReference type="RefSeq" id="WP_271888452.1">
    <property type="nucleotide sequence ID" value="NZ_JAQBIE010000008.1"/>
</dbReference>
<organism evidence="5 6">
    <name type="scientific">Paracoccus onchidii</name>
    <dbReference type="NCBI Taxonomy" id="3017813"/>
    <lineage>
        <taxon>Bacteria</taxon>
        <taxon>Pseudomonadati</taxon>
        <taxon>Pseudomonadota</taxon>
        <taxon>Alphaproteobacteria</taxon>
        <taxon>Rhodobacterales</taxon>
        <taxon>Paracoccaceae</taxon>
        <taxon>Paracoccus</taxon>
    </lineage>
</organism>
<dbReference type="EMBL" id="JAQBIE010000008">
    <property type="protein sequence ID" value="MDB6177325.1"/>
    <property type="molecule type" value="Genomic_DNA"/>
</dbReference>
<keyword evidence="3" id="KW-0677">Repeat</keyword>
<gene>
    <name evidence="5" type="ORF">PAF17_07350</name>
</gene>
<evidence type="ECO:0000256" key="1">
    <source>
        <dbReference type="ARBA" id="ARBA00005857"/>
    </source>
</evidence>
<evidence type="ECO:0000256" key="4">
    <source>
        <dbReference type="ARBA" id="ARBA00022803"/>
    </source>
</evidence>
<evidence type="ECO:0000256" key="2">
    <source>
        <dbReference type="ARBA" id="ARBA00019992"/>
    </source>
</evidence>
<dbReference type="Gene3D" id="1.25.40.10">
    <property type="entry name" value="Tetratricopeptide repeat domain"/>
    <property type="match status" value="1"/>
</dbReference>
<dbReference type="CDD" id="cd05804">
    <property type="entry name" value="StaR_like"/>
    <property type="match status" value="1"/>
</dbReference>
<accession>A0ABT4ZD82</accession>
<reference evidence="5" key="1">
    <citation type="submission" date="2022-12" db="EMBL/GenBank/DDBJ databases">
        <title>Paracoccus onchidii sp. nov., isolated from a marine invertebrate from the South China Sea.</title>
        <authorList>
            <person name="Xu S."/>
            <person name="Liu Z."/>
            <person name="Xu Y."/>
        </authorList>
    </citation>
    <scope>NUCLEOTIDE SEQUENCE</scope>
    <source>
        <strain evidence="5">Z330</strain>
    </source>
</reference>
<evidence type="ECO:0000313" key="6">
    <source>
        <dbReference type="Proteomes" id="UP001165641"/>
    </source>
</evidence>